<reference evidence="1" key="2">
    <citation type="submission" date="2022-06" db="UniProtKB">
        <authorList>
            <consortium name="EnsemblMetazoa"/>
        </authorList>
    </citation>
    <scope>IDENTIFICATION</scope>
    <source>
        <strain evidence="1">PS312</strain>
    </source>
</reference>
<dbReference type="EnsemblMetazoa" id="PPA25856.1">
    <property type="protein sequence ID" value="PPA25856.1"/>
    <property type="gene ID" value="WBGene00115410"/>
</dbReference>
<dbReference type="Proteomes" id="UP000005239">
    <property type="component" value="Unassembled WGS sequence"/>
</dbReference>
<protein>
    <submittedName>
        <fullName evidence="1">F-box domain-containing protein</fullName>
    </submittedName>
</protein>
<evidence type="ECO:0000313" key="1">
    <source>
        <dbReference type="EnsemblMetazoa" id="PPA25856.1"/>
    </source>
</evidence>
<gene>
    <name evidence="1" type="primary">WBGene00115410</name>
</gene>
<accession>A0A8R1UG23</accession>
<dbReference type="AlphaFoldDB" id="A0A2A6BHS2"/>
<organism evidence="1 2">
    <name type="scientific">Pristionchus pacificus</name>
    <name type="common">Parasitic nematode worm</name>
    <dbReference type="NCBI Taxonomy" id="54126"/>
    <lineage>
        <taxon>Eukaryota</taxon>
        <taxon>Metazoa</taxon>
        <taxon>Ecdysozoa</taxon>
        <taxon>Nematoda</taxon>
        <taxon>Chromadorea</taxon>
        <taxon>Rhabditida</taxon>
        <taxon>Rhabditina</taxon>
        <taxon>Diplogasteromorpha</taxon>
        <taxon>Diplogasteroidea</taxon>
        <taxon>Neodiplogasteridae</taxon>
        <taxon>Pristionchus</taxon>
    </lineage>
</organism>
<name>A0A2A6BHS2_PRIPA</name>
<evidence type="ECO:0000313" key="2">
    <source>
        <dbReference type="Proteomes" id="UP000005239"/>
    </source>
</evidence>
<sequence>MSVMNRPPSKRAKLLDRNPPIPESTHTHELYLERYPPEILWHIFDNTELHQLRGLLTVSPVMKSRVKSYASNPFERLPPKFMWKIFDFSLESLYALRLTSPLLRTHVDEYTLHVPEWTIVDELVVRACVIEVLLQLSSLVRALEIDEYFSQYENTNYLFGVYDADWAAIIVEMFSRKLDKLTIQNRFNFLPLHGAEMLMANLPALEKKVFFETSCYVLERSFEYSINDYVVQDFQMEPTSWSSGNSVTESLSPFERLPPELLRSTIGYVPEAVYELRLTCRLLKTLIDECAQSPLKGQIIEELSVYKTKPTEIEDELTMLFAVTCYVPKHLTNVFEHRLKFCRNNFVGHKVNIMRRGDTIAGKPNVYNLRLVTSHAADLLILLQSACMGRRVGKLVLINCTGPVVLAAVSKLIEGLKFDHLEFTVVNLQSDDEKFILSSIPEHDVKHLEVNMSTAIEPVKFLLDLSSIIQSLFIYQCRIDIIPWKAACMFGLLDVNWAPVILEMFTGRMDKLYIENHYFEGYLGQAESDLLMACLPTMGKKIWFEATCTNYPNGLRLTDNEHWIQADHRNRHSRSLKIKHESRVNETHEFPRIQ</sequence>
<reference evidence="2" key="1">
    <citation type="journal article" date="2008" name="Nat. Genet.">
        <title>The Pristionchus pacificus genome provides a unique perspective on nematode lifestyle and parasitism.</title>
        <authorList>
            <person name="Dieterich C."/>
            <person name="Clifton S.W."/>
            <person name="Schuster L.N."/>
            <person name="Chinwalla A."/>
            <person name="Delehaunty K."/>
            <person name="Dinkelacker I."/>
            <person name="Fulton L."/>
            <person name="Fulton R."/>
            <person name="Godfrey J."/>
            <person name="Minx P."/>
            <person name="Mitreva M."/>
            <person name="Roeseler W."/>
            <person name="Tian H."/>
            <person name="Witte H."/>
            <person name="Yang S.P."/>
            <person name="Wilson R.K."/>
            <person name="Sommer R.J."/>
        </authorList>
    </citation>
    <scope>NUCLEOTIDE SEQUENCE [LARGE SCALE GENOMIC DNA]</scope>
    <source>
        <strain evidence="2">PS312</strain>
    </source>
</reference>
<proteinExistence type="predicted"/>
<accession>A0A2A6BHS2</accession>
<keyword evidence="2" id="KW-1185">Reference proteome</keyword>